<dbReference type="InterPro" id="IPR036875">
    <property type="entry name" value="Znf_CCHC_sf"/>
</dbReference>
<feature type="domain" description="CCHC-type" evidence="3">
    <location>
        <begin position="61"/>
        <end position="76"/>
    </location>
</feature>
<feature type="region of interest" description="Disordered" evidence="2">
    <location>
        <begin position="42"/>
        <end position="62"/>
    </location>
</feature>
<proteinExistence type="predicted"/>
<reference evidence="4 5" key="1">
    <citation type="journal article" date="2021" name="bioRxiv">
        <title>Chromosome-scale and haplotype-resolved genome assembly of a tetraploid potato cultivar.</title>
        <authorList>
            <person name="Sun H."/>
            <person name="Jiao W.-B."/>
            <person name="Krause K."/>
            <person name="Campoy J.A."/>
            <person name="Goel M."/>
            <person name="Folz-Donahue K."/>
            <person name="Kukat C."/>
            <person name="Huettel B."/>
            <person name="Schneeberger K."/>
        </authorList>
    </citation>
    <scope>NUCLEOTIDE SEQUENCE [LARGE SCALE GENOMIC DNA]</scope>
    <source>
        <strain evidence="4">SolTubOtavaFocal</strain>
        <tissue evidence="4">Leaves</tissue>
    </source>
</reference>
<dbReference type="PROSITE" id="PS50158">
    <property type="entry name" value="ZF_CCHC"/>
    <property type="match status" value="1"/>
</dbReference>
<evidence type="ECO:0000256" key="2">
    <source>
        <dbReference type="SAM" id="MobiDB-lite"/>
    </source>
</evidence>
<keyword evidence="1" id="KW-0479">Metal-binding</keyword>
<dbReference type="SUPFAM" id="SSF57756">
    <property type="entry name" value="Retrovirus zinc finger-like domains"/>
    <property type="match status" value="1"/>
</dbReference>
<keyword evidence="5" id="KW-1185">Reference proteome</keyword>
<feature type="compositionally biased region" description="Basic and acidic residues" evidence="2">
    <location>
        <begin position="1"/>
        <end position="10"/>
    </location>
</feature>
<dbReference type="InterPro" id="IPR001878">
    <property type="entry name" value="Znf_CCHC"/>
</dbReference>
<dbReference type="Pfam" id="PF00098">
    <property type="entry name" value="zf-CCHC"/>
    <property type="match status" value="1"/>
</dbReference>
<protein>
    <recommendedName>
        <fullName evidence="3">CCHC-type domain-containing protein</fullName>
    </recommendedName>
</protein>
<dbReference type="EMBL" id="JAIVGD010000015">
    <property type="protein sequence ID" value="KAH0757586.1"/>
    <property type="molecule type" value="Genomic_DNA"/>
</dbReference>
<dbReference type="Proteomes" id="UP000826656">
    <property type="component" value="Unassembled WGS sequence"/>
</dbReference>
<feature type="region of interest" description="Disordered" evidence="2">
    <location>
        <begin position="1"/>
        <end position="28"/>
    </location>
</feature>
<sequence length="78" mass="8947">MKEGKKEKSVALKTSSNDGTEEEEEDDMAYVTRRFQKIIKKHRGFQKKGSNSRTTNAKDLCHKCGKPGHFMRDCPSQK</sequence>
<evidence type="ECO:0000313" key="4">
    <source>
        <dbReference type="EMBL" id="KAH0757586.1"/>
    </source>
</evidence>
<keyword evidence="1" id="KW-0862">Zinc</keyword>
<comment type="caution">
    <text evidence="4">The sequence shown here is derived from an EMBL/GenBank/DDBJ whole genome shotgun (WGS) entry which is preliminary data.</text>
</comment>
<name>A0ABQ7V0H7_SOLTU</name>
<evidence type="ECO:0000313" key="5">
    <source>
        <dbReference type="Proteomes" id="UP000826656"/>
    </source>
</evidence>
<dbReference type="Gene3D" id="4.10.60.10">
    <property type="entry name" value="Zinc finger, CCHC-type"/>
    <property type="match status" value="1"/>
</dbReference>
<feature type="compositionally biased region" description="Polar residues" evidence="2">
    <location>
        <begin position="48"/>
        <end position="57"/>
    </location>
</feature>
<organism evidence="4 5">
    <name type="scientific">Solanum tuberosum</name>
    <name type="common">Potato</name>
    <dbReference type="NCBI Taxonomy" id="4113"/>
    <lineage>
        <taxon>Eukaryota</taxon>
        <taxon>Viridiplantae</taxon>
        <taxon>Streptophyta</taxon>
        <taxon>Embryophyta</taxon>
        <taxon>Tracheophyta</taxon>
        <taxon>Spermatophyta</taxon>
        <taxon>Magnoliopsida</taxon>
        <taxon>eudicotyledons</taxon>
        <taxon>Gunneridae</taxon>
        <taxon>Pentapetalae</taxon>
        <taxon>asterids</taxon>
        <taxon>lamiids</taxon>
        <taxon>Solanales</taxon>
        <taxon>Solanaceae</taxon>
        <taxon>Solanoideae</taxon>
        <taxon>Solaneae</taxon>
        <taxon>Solanum</taxon>
    </lineage>
</organism>
<evidence type="ECO:0000256" key="1">
    <source>
        <dbReference type="PROSITE-ProRule" id="PRU00047"/>
    </source>
</evidence>
<accession>A0ABQ7V0H7</accession>
<dbReference type="SMART" id="SM00343">
    <property type="entry name" value="ZnF_C2HC"/>
    <property type="match status" value="1"/>
</dbReference>
<feature type="compositionally biased region" description="Acidic residues" evidence="2">
    <location>
        <begin position="19"/>
        <end position="28"/>
    </location>
</feature>
<gene>
    <name evidence="4" type="ORF">KY290_021079</name>
</gene>
<evidence type="ECO:0000259" key="3">
    <source>
        <dbReference type="PROSITE" id="PS50158"/>
    </source>
</evidence>
<keyword evidence="1" id="KW-0863">Zinc-finger</keyword>